<keyword evidence="1" id="KW-0472">Membrane</keyword>
<reference evidence="2" key="1">
    <citation type="submission" date="2017-05" db="EMBL/GenBank/DDBJ databases">
        <authorList>
            <person name="Imhoff J.F."/>
            <person name="Rahn T."/>
            <person name="Kuenzel S."/>
            <person name="Neulinger S.C."/>
        </authorList>
    </citation>
    <scope>NUCLEOTIDE SEQUENCE</scope>
    <source>
        <strain evidence="2">LMG 28126</strain>
    </source>
</reference>
<sequence length="245" mass="27054">MIFVVTPDTVSNPRALLGGSPPRKILTGLRSVFPARLMLDRIWWRLALEYPLLRYSFALSPFPAAILIWPDLALPISGAPLLMFLFINFIEGNVLSISDPDRRRRLLPEDEVARRRDLLESRARAVLTRLAAGRDMADGEITLVVEQSPMAPVPPLTVISVQTEVEGAPVVALDAQERAMVTEGLFDDFHGAGKLTERCLHRLSLRENRFLHAVTLDARTISAHARMAALARARAAGPDAQPARA</sequence>
<organism evidence="2 3">
    <name type="scientific">Rhodobaculum claviforme</name>
    <dbReference type="NCBI Taxonomy" id="1549854"/>
    <lineage>
        <taxon>Bacteria</taxon>
        <taxon>Pseudomonadati</taxon>
        <taxon>Pseudomonadota</taxon>
        <taxon>Alphaproteobacteria</taxon>
        <taxon>Rhodobacterales</taxon>
        <taxon>Paracoccaceae</taxon>
        <taxon>Rhodobaculum</taxon>
    </lineage>
</organism>
<protein>
    <submittedName>
        <fullName evidence="2">Uncharacterized protein</fullName>
    </submittedName>
</protein>
<evidence type="ECO:0000256" key="1">
    <source>
        <dbReference type="SAM" id="Phobius"/>
    </source>
</evidence>
<keyword evidence="1" id="KW-1133">Transmembrane helix</keyword>
<name>A0A934TKH2_9RHOB</name>
<feature type="transmembrane region" description="Helical" evidence="1">
    <location>
        <begin position="52"/>
        <end position="70"/>
    </location>
</feature>
<comment type="caution">
    <text evidence="2">The sequence shown here is derived from an EMBL/GenBank/DDBJ whole genome shotgun (WGS) entry which is preliminary data.</text>
</comment>
<gene>
    <name evidence="2" type="ORF">CCR87_10825</name>
</gene>
<reference evidence="2" key="2">
    <citation type="journal article" date="2020" name="Microorganisms">
        <title>Osmotic Adaptation and Compatible Solute Biosynthesis of Phototrophic Bacteria as Revealed from Genome Analyses.</title>
        <authorList>
            <person name="Imhoff J.F."/>
            <person name="Rahn T."/>
            <person name="Kunzel S."/>
            <person name="Keller A."/>
            <person name="Neulinger S.C."/>
        </authorList>
    </citation>
    <scope>NUCLEOTIDE SEQUENCE</scope>
    <source>
        <strain evidence="2">LMG 28126</strain>
    </source>
</reference>
<evidence type="ECO:0000313" key="2">
    <source>
        <dbReference type="EMBL" id="MBK5927815.1"/>
    </source>
</evidence>
<accession>A0A934TKH2</accession>
<evidence type="ECO:0000313" key="3">
    <source>
        <dbReference type="Proteomes" id="UP000706333"/>
    </source>
</evidence>
<dbReference type="AlphaFoldDB" id="A0A934TKH2"/>
<proteinExistence type="predicted"/>
<dbReference type="EMBL" id="NHSD01000275">
    <property type="protein sequence ID" value="MBK5927815.1"/>
    <property type="molecule type" value="Genomic_DNA"/>
</dbReference>
<keyword evidence="3" id="KW-1185">Reference proteome</keyword>
<keyword evidence="1" id="KW-0812">Transmembrane</keyword>
<dbReference type="Proteomes" id="UP000706333">
    <property type="component" value="Unassembled WGS sequence"/>
</dbReference>
<feature type="transmembrane region" description="Helical" evidence="1">
    <location>
        <begin position="76"/>
        <end position="95"/>
    </location>
</feature>